<protein>
    <submittedName>
        <fullName evidence="1">Uncharacterized protein</fullName>
    </submittedName>
</protein>
<comment type="caution">
    <text evidence="1">The sequence shown here is derived from an EMBL/GenBank/DDBJ whole genome shotgun (WGS) entry which is preliminary data.</text>
</comment>
<proteinExistence type="predicted"/>
<dbReference type="SUPFAM" id="SSF52540">
    <property type="entry name" value="P-loop containing nucleoside triphosphate hydrolases"/>
    <property type="match status" value="1"/>
</dbReference>
<dbReference type="OrthoDB" id="9179987at2"/>
<dbReference type="Proteomes" id="UP000272428">
    <property type="component" value="Unassembled WGS sequence"/>
</dbReference>
<dbReference type="AlphaFoldDB" id="A0A495SLB4"/>
<dbReference type="Gene3D" id="3.40.50.300">
    <property type="entry name" value="P-loop containing nucleotide triphosphate hydrolases"/>
    <property type="match status" value="1"/>
</dbReference>
<reference evidence="1 2" key="1">
    <citation type="submission" date="2018-10" db="EMBL/GenBank/DDBJ databases">
        <title>Genomic Encyclopedia of Archaeal and Bacterial Type Strains, Phase II (KMG-II): from individual species to whole genera.</title>
        <authorList>
            <person name="Goeker M."/>
        </authorList>
    </citation>
    <scope>NUCLEOTIDE SEQUENCE [LARGE SCALE GENOMIC DNA]</scope>
    <source>
        <strain evidence="1 2">DSM 14219</strain>
    </source>
</reference>
<accession>A0A495SLB4</accession>
<dbReference type="RefSeq" id="WP_121459953.1">
    <property type="nucleotide sequence ID" value="NZ_RBXB01000001.1"/>
</dbReference>
<evidence type="ECO:0000313" key="1">
    <source>
        <dbReference type="EMBL" id="RKT01003.1"/>
    </source>
</evidence>
<sequence length="490" mass="57327">MKELYQSLGLTTNLFSKFSAEEEIEYLDSIYVIPKYFNSLYSNLKDASSRFIIGSRGSGKTALILQLKNALENEEVYTFLLDNFENIPKKDNEKYFIFEIIQGITSDFSLILAKNPSLLKKLNKFEKEKLSFIIEEFFKTLSKKEYLDRNNKVKRFKTQNWLKDFFNSYLNKPINLLISGGIEIFSDSVAKSLGLPKVQTQNFYKNYFPEFKISTPEKKLTIKDFEYNSLKEILIDLCKIIKKIGYRNVVILIDKIDENRNLKGSINDVCNFIEEILKDTNLLMQNDFGLVFSIWDEVRNVLASRGVRFDKFRPIDVTWTNEEITEIINKRIGFFSNNSKEIDDLLVDRNEKNGIIELANYSPRDLFHLLANIYDEQSVINSSSTFFTHEAINNGKLKFCKEYEYYALFPSNRNSKDDVFRNINRLLKTAKTKLRSNDLASVLKVNPATANSYIKIMSDFNFIKMTDEQYVYNVIDPKIRHMIENKIIEI</sequence>
<gene>
    <name evidence="1" type="ORF">BCF58_0214</name>
</gene>
<evidence type="ECO:0000313" key="2">
    <source>
        <dbReference type="Proteomes" id="UP000272428"/>
    </source>
</evidence>
<dbReference type="InterPro" id="IPR027417">
    <property type="entry name" value="P-loop_NTPase"/>
</dbReference>
<dbReference type="NCBIfam" id="NF047389">
    <property type="entry name" value="ATPase_Sll1717"/>
    <property type="match status" value="1"/>
</dbReference>
<dbReference type="InterPro" id="IPR059206">
    <property type="entry name" value="Sll1717-like"/>
</dbReference>
<name>A0A495SLB4_9FLAO</name>
<organism evidence="1 2">
    <name type="scientific">Chryseobacterium defluvii</name>
    <dbReference type="NCBI Taxonomy" id="160396"/>
    <lineage>
        <taxon>Bacteria</taxon>
        <taxon>Pseudomonadati</taxon>
        <taxon>Bacteroidota</taxon>
        <taxon>Flavobacteriia</taxon>
        <taxon>Flavobacteriales</taxon>
        <taxon>Weeksellaceae</taxon>
        <taxon>Chryseobacterium group</taxon>
        <taxon>Chryseobacterium</taxon>
    </lineage>
</organism>
<keyword evidence="2" id="KW-1185">Reference proteome</keyword>
<dbReference type="EMBL" id="RBXB01000001">
    <property type="protein sequence ID" value="RKT01003.1"/>
    <property type="molecule type" value="Genomic_DNA"/>
</dbReference>